<gene>
    <name evidence="2" type="ORF">ACFQE9_12180</name>
</gene>
<comment type="caution">
    <text evidence="2">The sequence shown here is derived from an EMBL/GenBank/DDBJ whole genome shotgun (WGS) entry which is preliminary data.</text>
</comment>
<feature type="transmembrane region" description="Helical" evidence="1">
    <location>
        <begin position="39"/>
        <end position="59"/>
    </location>
</feature>
<evidence type="ECO:0000256" key="1">
    <source>
        <dbReference type="SAM" id="Phobius"/>
    </source>
</evidence>
<keyword evidence="3" id="KW-1185">Reference proteome</keyword>
<organism evidence="2 3">
    <name type="scientific">Halopenitus salinus</name>
    <dbReference type="NCBI Taxonomy" id="1198295"/>
    <lineage>
        <taxon>Archaea</taxon>
        <taxon>Methanobacteriati</taxon>
        <taxon>Methanobacteriota</taxon>
        <taxon>Stenosarchaea group</taxon>
        <taxon>Halobacteria</taxon>
        <taxon>Halobacteriales</taxon>
        <taxon>Haloferacaceae</taxon>
        <taxon>Halopenitus</taxon>
    </lineage>
</organism>
<feature type="transmembrane region" description="Helical" evidence="1">
    <location>
        <begin position="12"/>
        <end position="32"/>
    </location>
</feature>
<sequence>MTAGITGSDKGLGVGLAFAAIVVLGAVLMYVGPSQINRAAGFGVAMVAAIIAVSAFHLFE</sequence>
<dbReference type="Pfam" id="PF24369">
    <property type="entry name" value="DUF7525"/>
    <property type="match status" value="1"/>
</dbReference>
<name>A0ABD5UVT3_9EURY</name>
<dbReference type="InterPro" id="IPR055947">
    <property type="entry name" value="DUF7525"/>
</dbReference>
<dbReference type="Proteomes" id="UP001596296">
    <property type="component" value="Unassembled WGS sequence"/>
</dbReference>
<keyword evidence="1" id="KW-1133">Transmembrane helix</keyword>
<dbReference type="AlphaFoldDB" id="A0ABD5UVT3"/>
<dbReference type="EMBL" id="JBHSXL010000009">
    <property type="protein sequence ID" value="MFC6893356.1"/>
    <property type="molecule type" value="Genomic_DNA"/>
</dbReference>
<evidence type="ECO:0000313" key="3">
    <source>
        <dbReference type="Proteomes" id="UP001596296"/>
    </source>
</evidence>
<accession>A0ABD5UVT3</accession>
<protein>
    <submittedName>
        <fullName evidence="2">Uncharacterized protein</fullName>
    </submittedName>
</protein>
<proteinExistence type="predicted"/>
<dbReference type="RefSeq" id="WP_379744912.1">
    <property type="nucleotide sequence ID" value="NZ_JBHSVN010000001.1"/>
</dbReference>
<keyword evidence="1" id="KW-0812">Transmembrane</keyword>
<keyword evidence="1" id="KW-0472">Membrane</keyword>
<evidence type="ECO:0000313" key="2">
    <source>
        <dbReference type="EMBL" id="MFC6893356.1"/>
    </source>
</evidence>
<reference evidence="2 3" key="1">
    <citation type="journal article" date="2019" name="Int. J. Syst. Evol. Microbiol.">
        <title>The Global Catalogue of Microorganisms (GCM) 10K type strain sequencing project: providing services to taxonomists for standard genome sequencing and annotation.</title>
        <authorList>
            <consortium name="The Broad Institute Genomics Platform"/>
            <consortium name="The Broad Institute Genome Sequencing Center for Infectious Disease"/>
            <person name="Wu L."/>
            <person name="Ma J."/>
        </authorList>
    </citation>
    <scope>NUCLEOTIDE SEQUENCE [LARGE SCALE GENOMIC DNA]</scope>
    <source>
        <strain evidence="2 3">SKJ47</strain>
    </source>
</reference>